<dbReference type="InterPro" id="IPR000330">
    <property type="entry name" value="SNF2_N"/>
</dbReference>
<dbReference type="PROSITE" id="PS50966">
    <property type="entry name" value="ZF_SWIM"/>
    <property type="match status" value="2"/>
</dbReference>
<dbReference type="SMART" id="SM00490">
    <property type="entry name" value="HELICc"/>
    <property type="match status" value="1"/>
</dbReference>
<keyword evidence="1" id="KW-0378">Hydrolase</keyword>
<dbReference type="GO" id="GO:0004386">
    <property type="term" value="F:helicase activity"/>
    <property type="evidence" value="ECO:0007669"/>
    <property type="project" value="UniProtKB-KW"/>
</dbReference>
<evidence type="ECO:0000259" key="3">
    <source>
        <dbReference type="PROSITE" id="PS50966"/>
    </source>
</evidence>
<evidence type="ECO:0000313" key="7">
    <source>
        <dbReference type="Proteomes" id="UP000628448"/>
    </source>
</evidence>
<proteinExistence type="predicted"/>
<dbReference type="AlphaFoldDB" id="A0A931GTK1"/>
<dbReference type="Pfam" id="PF08455">
    <property type="entry name" value="SNF2_assoc"/>
    <property type="match status" value="1"/>
</dbReference>
<keyword evidence="7" id="KW-1185">Reference proteome</keyword>
<dbReference type="PANTHER" id="PTHR10799">
    <property type="entry name" value="SNF2/RAD54 HELICASE FAMILY"/>
    <property type="match status" value="1"/>
</dbReference>
<evidence type="ECO:0000256" key="1">
    <source>
        <dbReference type="ARBA" id="ARBA00022801"/>
    </source>
</evidence>
<dbReference type="Pfam" id="PF00176">
    <property type="entry name" value="SNF2-rel_dom"/>
    <property type="match status" value="1"/>
</dbReference>
<dbReference type="CDD" id="cd18012">
    <property type="entry name" value="DEXQc_arch_SWI2_SNF2"/>
    <property type="match status" value="1"/>
</dbReference>
<dbReference type="InterPro" id="IPR014001">
    <property type="entry name" value="Helicase_ATP-bd"/>
</dbReference>
<dbReference type="GO" id="GO:0008270">
    <property type="term" value="F:zinc ion binding"/>
    <property type="evidence" value="ECO:0007669"/>
    <property type="project" value="UniProtKB-KW"/>
</dbReference>
<dbReference type="SUPFAM" id="SSF52540">
    <property type="entry name" value="P-loop containing nucleoside triphosphate hydrolases"/>
    <property type="match status" value="2"/>
</dbReference>
<protein>
    <submittedName>
        <fullName evidence="6">DEAD/DEAH box helicase</fullName>
    </submittedName>
</protein>
<keyword evidence="2" id="KW-0479">Metal-binding</keyword>
<gene>
    <name evidence="6" type="ORF">I5907_05310</name>
</gene>
<accession>A0A931GTK1</accession>
<feature type="domain" description="Helicase C-terminal" evidence="5">
    <location>
        <begin position="1091"/>
        <end position="1252"/>
    </location>
</feature>
<evidence type="ECO:0000256" key="2">
    <source>
        <dbReference type="PROSITE-ProRule" id="PRU00325"/>
    </source>
</evidence>
<dbReference type="InterPro" id="IPR038718">
    <property type="entry name" value="SNF2-like_sf"/>
</dbReference>
<name>A0A931GTK1_9BACT</name>
<evidence type="ECO:0000313" key="6">
    <source>
        <dbReference type="EMBL" id="MBG9375641.1"/>
    </source>
</evidence>
<keyword evidence="6" id="KW-0067">ATP-binding</keyword>
<dbReference type="InterPro" id="IPR001650">
    <property type="entry name" value="Helicase_C-like"/>
</dbReference>
<dbReference type="Pfam" id="PF04434">
    <property type="entry name" value="SWIM"/>
    <property type="match status" value="2"/>
</dbReference>
<feature type="domain" description="SWIM-type" evidence="3">
    <location>
        <begin position="56"/>
        <end position="94"/>
    </location>
</feature>
<feature type="domain" description="Helicase ATP-binding" evidence="4">
    <location>
        <begin position="808"/>
        <end position="967"/>
    </location>
</feature>
<evidence type="ECO:0000259" key="4">
    <source>
        <dbReference type="PROSITE" id="PS51192"/>
    </source>
</evidence>
<keyword evidence="2" id="KW-0862">Zinc</keyword>
<dbReference type="InterPro" id="IPR007527">
    <property type="entry name" value="Znf_SWIM"/>
</dbReference>
<dbReference type="InterPro" id="IPR027417">
    <property type="entry name" value="P-loop_NTPase"/>
</dbReference>
<keyword evidence="6" id="KW-0547">Nucleotide-binding</keyword>
<dbReference type="Proteomes" id="UP000628448">
    <property type="component" value="Unassembled WGS sequence"/>
</dbReference>
<dbReference type="InterPro" id="IPR013663">
    <property type="entry name" value="Helicase_SWF/SNF/SWI_bac"/>
</dbReference>
<dbReference type="Pfam" id="PF00271">
    <property type="entry name" value="Helicase_C"/>
    <property type="match status" value="1"/>
</dbReference>
<organism evidence="6 7">
    <name type="scientific">Panacibacter microcysteis</name>
    <dbReference type="NCBI Taxonomy" id="2793269"/>
    <lineage>
        <taxon>Bacteria</taxon>
        <taxon>Pseudomonadati</taxon>
        <taxon>Bacteroidota</taxon>
        <taxon>Chitinophagia</taxon>
        <taxon>Chitinophagales</taxon>
        <taxon>Chitinophagaceae</taxon>
        <taxon>Panacibacter</taxon>
    </lineage>
</organism>
<dbReference type="SMART" id="SM00487">
    <property type="entry name" value="DEXDc"/>
    <property type="match status" value="1"/>
</dbReference>
<dbReference type="InterPro" id="IPR049730">
    <property type="entry name" value="SNF2/RAD54-like_C"/>
</dbReference>
<dbReference type="Gene3D" id="3.40.50.300">
    <property type="entry name" value="P-loop containing nucleotide triphosphate hydrolases"/>
    <property type="match status" value="1"/>
</dbReference>
<dbReference type="PROSITE" id="PS51194">
    <property type="entry name" value="HELICASE_CTER"/>
    <property type="match status" value="1"/>
</dbReference>
<dbReference type="GO" id="GO:0016787">
    <property type="term" value="F:hydrolase activity"/>
    <property type="evidence" value="ECO:0007669"/>
    <property type="project" value="UniProtKB-KW"/>
</dbReference>
<comment type="caution">
    <text evidence="6">The sequence shown here is derived from an EMBL/GenBank/DDBJ whole genome shotgun (WGS) entry which is preliminary data.</text>
</comment>
<keyword evidence="2" id="KW-0863">Zinc-finger</keyword>
<dbReference type="CDD" id="cd18793">
    <property type="entry name" value="SF2_C_SNF"/>
    <property type="match status" value="1"/>
</dbReference>
<feature type="domain" description="SWIM-type" evidence="3">
    <location>
        <begin position="168"/>
        <end position="206"/>
    </location>
</feature>
<dbReference type="RefSeq" id="WP_196989681.1">
    <property type="nucleotide sequence ID" value="NZ_JADWYR010000001.1"/>
</dbReference>
<dbReference type="EMBL" id="JADWYR010000001">
    <property type="protein sequence ID" value="MBG9375641.1"/>
    <property type="molecule type" value="Genomic_DNA"/>
</dbReference>
<dbReference type="Gene3D" id="3.40.50.10810">
    <property type="entry name" value="Tandem AAA-ATPase domain"/>
    <property type="match status" value="1"/>
</dbReference>
<dbReference type="PROSITE" id="PS51192">
    <property type="entry name" value="HELICASE_ATP_BIND_1"/>
    <property type="match status" value="1"/>
</dbReference>
<dbReference type="GO" id="GO:0005524">
    <property type="term" value="F:ATP binding"/>
    <property type="evidence" value="ECO:0007669"/>
    <property type="project" value="InterPro"/>
</dbReference>
<sequence length="1257" mass="144781">MALPHLVKYIYNNGTDEVIRRGKKIHATGNVELVEHDDLLSAITFRVKDDAYATYYKVYINKFKDAKTLSIRCGCPYNLGEICRHEAAALFQLQELLDKNLLGEKEPEYNQRHTVIKMKQLELKLLKLLTSAESYTEAEAYLRSNKANIIEAANERVVAEIDFYGITYRIVIQKNEERNFDTSCSCNENSSHPLCVHKTIVLLQLLNAFGPNYFDTIRNLDKEKNKLLALYGYTLEDDIKGKFEFTLKDGKPFLRVLDTSIKRVVAPPQPLRPKPVEQPVVAAVSAEATVETPVAEKPKVKLGIVFSYNAHQYPYVQVDAVQGEPDDDLSSYAGKVEKLDLTKFINTEIFDENDKVLVQQLRKLLPGEVSRYLNRNSPFSGIWENIIQQHDDELPEETRHLIGEYLHPKFKKLFADLADNQFVYFLPPRKAFQAANLEKISCLPVFLSPDFSVKQADANYEVTAMVKLPEGPYSVADNELSSSFAFKFHDSLYVWQKQEDPVLVEKFLPSGKLLISNENWNKQLVEFLLPLSRDYNVQFSNVQREEIKDEKPEVKILLKERGDYLLFQPIFNYRGYDVKPGDKEKIILPLTDRLLVIHRNTVAESEFIDKIENLHSSFIRPEEGNTLALRGSDVLKNNWFFLFSDAVKDLDIPVYGYDALKNFRFNTARPSTKIYISSNTDWFDAKIDIHFGEQKVTVADVKKALANKQQYVQLEDGTLGILPEEWIKKYSLLFRVGEGKASNMKLSKYHFSIIEELYNQRDEEELFVKLEEKYDRLRYNHSIEPVEPPAHLKPILRPYQSSGFQWLNYLSEVNWGGILADDMGLGKTIQALSFLFHLKEKRGKLKALVVCPTTLMYNWENEIKKFTPNLSYYIHHGGTRTHETLLDKSIDVIITTYGTLRSDIKQFVDVELDYVILDESQAIKNPSSKVAKAATLLNAKNKLCLSGTPLQNNTFDIYAQMNFLNPGMLGSMEFFKHEFSVPIDKFGEKEQKEHLRKLLYPFILRRTKEQVAKDLPEKTEMILFCEMAKEQRDIYDAFRNDYRDKILGVVEEQGVQKSQLTILQGLMKLRQICDSPAIMKDEEKFPNVSVKLEEIGREITENISDHKALVFSQFLGMLALIKEKLNELGVAYEYFDGSTSATDRQKAIERFQNDPECRVFLISLKAGGVGLNLTAADYVYIVDPWWNPAVEQQAIDRTHRIGQTKNIFAYRMICKDTVEDKILSLQERKRLLAADLITDDTGFVKSLTREDIEYLFS</sequence>
<reference evidence="6" key="1">
    <citation type="submission" date="2020-11" db="EMBL/GenBank/DDBJ databases">
        <title>Bacterial whole genome sequence for Panacibacter sp. DH6.</title>
        <authorList>
            <person name="Le V."/>
            <person name="Ko S."/>
            <person name="Ahn C.-Y."/>
            <person name="Oh H.-M."/>
        </authorList>
    </citation>
    <scope>NUCLEOTIDE SEQUENCE</scope>
    <source>
        <strain evidence="6">DH6</strain>
    </source>
</reference>
<evidence type="ECO:0000259" key="5">
    <source>
        <dbReference type="PROSITE" id="PS51194"/>
    </source>
</evidence>
<keyword evidence="6" id="KW-0347">Helicase</keyword>